<organism evidence="12 13">
    <name type="scientific">Propionibacterium cyclohexanicum</name>
    <dbReference type="NCBI Taxonomy" id="64702"/>
    <lineage>
        <taxon>Bacteria</taxon>
        <taxon>Bacillati</taxon>
        <taxon>Actinomycetota</taxon>
        <taxon>Actinomycetes</taxon>
        <taxon>Propionibacteriales</taxon>
        <taxon>Propionibacteriaceae</taxon>
        <taxon>Propionibacterium</taxon>
    </lineage>
</organism>
<keyword evidence="13" id="KW-1185">Reference proteome</keyword>
<dbReference type="AlphaFoldDB" id="A0A1H9U1P9"/>
<dbReference type="GO" id="GO:0009061">
    <property type="term" value="P:anaerobic respiration"/>
    <property type="evidence" value="ECO:0007669"/>
    <property type="project" value="TreeGrafter"/>
</dbReference>
<dbReference type="InterPro" id="IPR006547">
    <property type="entry name" value="NO3_Rdtase_bsu"/>
</dbReference>
<evidence type="ECO:0000256" key="8">
    <source>
        <dbReference type="ARBA" id="ARBA00022982"/>
    </source>
</evidence>
<keyword evidence="5" id="KW-0004">4Fe-4S</keyword>
<keyword evidence="6" id="KW-0479">Metal-binding</keyword>
<dbReference type="Proteomes" id="UP000198815">
    <property type="component" value="Unassembled WGS sequence"/>
</dbReference>
<reference evidence="12 13" key="1">
    <citation type="submission" date="2016-10" db="EMBL/GenBank/DDBJ databases">
        <authorList>
            <person name="de Groot N.N."/>
        </authorList>
    </citation>
    <scope>NUCLEOTIDE SEQUENCE [LARGE SCALE GENOMIC DNA]</scope>
    <source>
        <strain evidence="12 13">DSM 16859</strain>
    </source>
</reference>
<dbReference type="PANTHER" id="PTHR43518">
    <property type="entry name" value="NITRATE REDUCTASE BETA SUBUNIT"/>
    <property type="match status" value="1"/>
</dbReference>
<dbReference type="GO" id="GO:0051539">
    <property type="term" value="F:4 iron, 4 sulfur cluster binding"/>
    <property type="evidence" value="ECO:0007669"/>
    <property type="project" value="UniProtKB-KW"/>
</dbReference>
<dbReference type="OrthoDB" id="9779457at2"/>
<keyword evidence="9" id="KW-0408">Iron</keyword>
<evidence type="ECO:0000256" key="7">
    <source>
        <dbReference type="ARBA" id="ARBA00022737"/>
    </source>
</evidence>
<keyword evidence="4" id="KW-0813">Transport</keyword>
<proteinExistence type="predicted"/>
<evidence type="ECO:0000259" key="11">
    <source>
        <dbReference type="PROSITE" id="PS51379"/>
    </source>
</evidence>
<dbReference type="SUPFAM" id="SSF54862">
    <property type="entry name" value="4Fe-4S ferredoxins"/>
    <property type="match status" value="1"/>
</dbReference>
<feature type="domain" description="4Fe-4S ferredoxin-type" evidence="11">
    <location>
        <begin position="208"/>
        <end position="237"/>
    </location>
</feature>
<dbReference type="Gene3D" id="3.30.70.20">
    <property type="match status" value="3"/>
</dbReference>
<dbReference type="Pfam" id="PF13247">
    <property type="entry name" value="Fer4_11"/>
    <property type="match status" value="1"/>
</dbReference>
<protein>
    <submittedName>
        <fullName evidence="12">Nitrate reductase beta subunit</fullName>
    </submittedName>
</protein>
<dbReference type="GO" id="GO:0009055">
    <property type="term" value="F:electron transfer activity"/>
    <property type="evidence" value="ECO:0007669"/>
    <property type="project" value="TreeGrafter"/>
</dbReference>
<evidence type="ECO:0000256" key="2">
    <source>
        <dbReference type="ARBA" id="ARBA00001966"/>
    </source>
</evidence>
<sequence>MKVMAQIAMIMNLDKCIGCHTCSVTCKQAWTNREGTEYIWFNNVETRPGLGYPRGWEDQDTWKGGWRRTKSGKLVPRQGGRLSSLAKIFANPNLPDLKDYYEPWSYEYDKLLSAPKDSANVPVARAVSLADKEHIDTIEWGANWDDDLGGSMETLDNDPVLKKMNLDVAKNIEDSFMFYLPRICEHCLNPTCVSACPSGAMYKRTEDGIVLVDQDKCRGWRMCVSGCPYKKVYFNHKTGKAEKCTLCYPRLEVGQPTVCSETCVGRLRYLGVILYDADRVGWAASRENEQELYQAQREILLDPNDPEVVANAQANDIPHSWITAAQESPIWALISKYEVALPLHPEFRTLPMVWYVPPLSPVVDAVTASGNDGEDHKVLLSAIAQMRIPLDYLAGLFTAGDTRPVELALRRLAAMRSYMRDVFMGREGDESIAGAVGMDGKTIEQMYRLLSIAKYDDRYVIPTTHPEMPRGISELEGCPVSYDTEAFHGMAPAAMGRAGNAAPRRPSLPLEVL</sequence>
<evidence type="ECO:0000313" key="13">
    <source>
        <dbReference type="Proteomes" id="UP000198815"/>
    </source>
</evidence>
<gene>
    <name evidence="12" type="ORF">SAMN05443377_13514</name>
</gene>
<dbReference type="STRING" id="64702.SAMN05443377_13514"/>
<dbReference type="PROSITE" id="PS51379">
    <property type="entry name" value="4FE4S_FER_2"/>
    <property type="match status" value="3"/>
</dbReference>
<evidence type="ECO:0000256" key="4">
    <source>
        <dbReference type="ARBA" id="ARBA00022448"/>
    </source>
</evidence>
<dbReference type="GO" id="GO:0046872">
    <property type="term" value="F:metal ion binding"/>
    <property type="evidence" value="ECO:0007669"/>
    <property type="project" value="UniProtKB-KW"/>
</dbReference>
<accession>A0A1H9U1P9</accession>
<evidence type="ECO:0000256" key="1">
    <source>
        <dbReference type="ARBA" id="ARBA00001927"/>
    </source>
</evidence>
<comment type="subcellular location">
    <subcellularLocation>
        <location evidence="3">Cell envelope</location>
    </subcellularLocation>
</comment>
<keyword evidence="7" id="KW-0677">Repeat</keyword>
<dbReference type="InterPro" id="IPR017896">
    <property type="entry name" value="4Fe4S_Fe-S-bd"/>
</dbReference>
<keyword evidence="8" id="KW-0249">Electron transport</keyword>
<dbReference type="GO" id="GO:0009325">
    <property type="term" value="C:nitrate reductase complex"/>
    <property type="evidence" value="ECO:0007669"/>
    <property type="project" value="InterPro"/>
</dbReference>
<name>A0A1H9U1P9_9ACTN</name>
<dbReference type="FunFam" id="3.30.70.20:FF:000010">
    <property type="entry name" value="Respiratory nitrate reductase beta subunit"/>
    <property type="match status" value="1"/>
</dbReference>
<dbReference type="NCBIfam" id="TIGR01660">
    <property type="entry name" value="narH"/>
    <property type="match status" value="1"/>
</dbReference>
<dbReference type="GO" id="GO:0042126">
    <property type="term" value="P:nitrate metabolic process"/>
    <property type="evidence" value="ECO:0007669"/>
    <property type="project" value="InterPro"/>
</dbReference>
<feature type="domain" description="4Fe-4S ferredoxin-type" evidence="11">
    <location>
        <begin position="175"/>
        <end position="206"/>
    </location>
</feature>
<evidence type="ECO:0000313" key="12">
    <source>
        <dbReference type="EMBL" id="SES03366.1"/>
    </source>
</evidence>
<evidence type="ECO:0000256" key="9">
    <source>
        <dbReference type="ARBA" id="ARBA00023004"/>
    </source>
</evidence>
<evidence type="ECO:0000256" key="6">
    <source>
        <dbReference type="ARBA" id="ARBA00022723"/>
    </source>
</evidence>
<dbReference type="FunFam" id="3.30.70.20:FF:000026">
    <property type="entry name" value="Nitrate reductase subunit beta"/>
    <property type="match status" value="1"/>
</dbReference>
<dbReference type="Pfam" id="PF14711">
    <property type="entry name" value="Nitr_red_bet_C"/>
    <property type="match status" value="1"/>
</dbReference>
<evidence type="ECO:0000256" key="3">
    <source>
        <dbReference type="ARBA" id="ARBA00004196"/>
    </source>
</evidence>
<dbReference type="FunFam" id="3.30.70.20:FF:000008">
    <property type="entry name" value="Respiratory nitrate reductase beta subunit"/>
    <property type="match status" value="1"/>
</dbReference>
<comment type="cofactor">
    <cofactor evidence="1">
        <name>[3Fe-4S] cluster</name>
        <dbReference type="ChEBI" id="CHEBI:21137"/>
    </cofactor>
</comment>
<dbReference type="GO" id="GO:0008940">
    <property type="term" value="F:nitrate reductase activity"/>
    <property type="evidence" value="ECO:0007669"/>
    <property type="project" value="InterPro"/>
</dbReference>
<dbReference type="Gene3D" id="1.10.3650.10">
    <property type="entry name" value="nitrate reductase domain like"/>
    <property type="match status" value="1"/>
</dbReference>
<dbReference type="RefSeq" id="WP_091971390.1">
    <property type="nucleotide sequence ID" value="NZ_FOGZ01000035.1"/>
</dbReference>
<keyword evidence="10" id="KW-0411">Iron-sulfur</keyword>
<dbReference type="EMBL" id="FOGZ01000035">
    <property type="protein sequence ID" value="SES03366.1"/>
    <property type="molecule type" value="Genomic_DNA"/>
</dbReference>
<evidence type="ECO:0000256" key="10">
    <source>
        <dbReference type="ARBA" id="ARBA00023014"/>
    </source>
</evidence>
<feature type="domain" description="4Fe-4S ferredoxin-type" evidence="11">
    <location>
        <begin position="7"/>
        <end position="35"/>
    </location>
</feature>
<evidence type="ECO:0000256" key="5">
    <source>
        <dbReference type="ARBA" id="ARBA00022485"/>
    </source>
</evidence>
<comment type="cofactor">
    <cofactor evidence="2">
        <name>[4Fe-4S] cluster</name>
        <dbReference type="ChEBI" id="CHEBI:49883"/>
    </cofactor>
</comment>
<dbReference type="PANTHER" id="PTHR43518:SF1">
    <property type="entry name" value="RESPIRATORY NITRATE REDUCTASE 1 BETA CHAIN"/>
    <property type="match status" value="1"/>
</dbReference>
<dbReference type="GO" id="GO:0016020">
    <property type="term" value="C:membrane"/>
    <property type="evidence" value="ECO:0007669"/>
    <property type="project" value="TreeGrafter"/>
</dbReference>
<dbReference type="GO" id="GO:0030313">
    <property type="term" value="C:cell envelope"/>
    <property type="evidence" value="ECO:0007669"/>
    <property type="project" value="UniProtKB-SubCell"/>
</dbReference>
<dbReference type="InterPro" id="IPR038262">
    <property type="entry name" value="Nitr_red_bet_C_sf"/>
</dbReference>
<dbReference type="InterPro" id="IPR029263">
    <property type="entry name" value="Nitr_red_bet_C"/>
</dbReference>